<name>A0A814XG53_ADIRI</name>
<reference evidence="1" key="1">
    <citation type="submission" date="2021-02" db="EMBL/GenBank/DDBJ databases">
        <authorList>
            <person name="Nowell W R."/>
        </authorList>
    </citation>
    <scope>NUCLEOTIDE SEQUENCE</scope>
</reference>
<protein>
    <submittedName>
        <fullName evidence="1">Uncharacterized protein</fullName>
    </submittedName>
</protein>
<dbReference type="Proteomes" id="UP000663852">
    <property type="component" value="Unassembled WGS sequence"/>
</dbReference>
<proteinExistence type="predicted"/>
<comment type="caution">
    <text evidence="1">The sequence shown here is derived from an EMBL/GenBank/DDBJ whole genome shotgun (WGS) entry which is preliminary data.</text>
</comment>
<gene>
    <name evidence="1" type="ORF">EDS130_LOCUS26109</name>
</gene>
<organism evidence="1 2">
    <name type="scientific">Adineta ricciae</name>
    <name type="common">Rotifer</name>
    <dbReference type="NCBI Taxonomy" id="249248"/>
    <lineage>
        <taxon>Eukaryota</taxon>
        <taxon>Metazoa</taxon>
        <taxon>Spiralia</taxon>
        <taxon>Gnathifera</taxon>
        <taxon>Rotifera</taxon>
        <taxon>Eurotatoria</taxon>
        <taxon>Bdelloidea</taxon>
        <taxon>Adinetida</taxon>
        <taxon>Adinetidae</taxon>
        <taxon>Adineta</taxon>
    </lineage>
</organism>
<evidence type="ECO:0000313" key="2">
    <source>
        <dbReference type="Proteomes" id="UP000663852"/>
    </source>
</evidence>
<accession>A0A814XG53</accession>
<dbReference type="AlphaFoldDB" id="A0A814XG53"/>
<dbReference type="EMBL" id="CAJNOJ010000157">
    <property type="protein sequence ID" value="CAF1215288.1"/>
    <property type="molecule type" value="Genomic_DNA"/>
</dbReference>
<sequence>MQATPFDSEFNSALNDVFYLISSNKTPLSSDPHPFSSSLVNSSHLRSRKFIIVMAQSDSKLNDYNEQISTDPVAGMNKLDLRP</sequence>
<evidence type="ECO:0000313" key="1">
    <source>
        <dbReference type="EMBL" id="CAF1215288.1"/>
    </source>
</evidence>